<keyword evidence="2" id="KW-1185">Reference proteome</keyword>
<proteinExistence type="predicted"/>
<evidence type="ECO:0000313" key="1">
    <source>
        <dbReference type="EMBL" id="CAG8724117.1"/>
    </source>
</evidence>
<protein>
    <submittedName>
        <fullName evidence="1">1064_t:CDS:1</fullName>
    </submittedName>
</protein>
<accession>A0ACA9PT88</accession>
<dbReference type="Proteomes" id="UP000789702">
    <property type="component" value="Unassembled WGS sequence"/>
</dbReference>
<feature type="non-terminal residue" evidence="1">
    <location>
        <position position="238"/>
    </location>
</feature>
<comment type="caution">
    <text evidence="1">The sequence shown here is derived from an EMBL/GenBank/DDBJ whole genome shotgun (WGS) entry which is preliminary data.</text>
</comment>
<feature type="non-terminal residue" evidence="1">
    <location>
        <position position="1"/>
    </location>
</feature>
<organism evidence="1 2">
    <name type="scientific">Dentiscutata heterogama</name>
    <dbReference type="NCBI Taxonomy" id="1316150"/>
    <lineage>
        <taxon>Eukaryota</taxon>
        <taxon>Fungi</taxon>
        <taxon>Fungi incertae sedis</taxon>
        <taxon>Mucoromycota</taxon>
        <taxon>Glomeromycotina</taxon>
        <taxon>Glomeromycetes</taxon>
        <taxon>Diversisporales</taxon>
        <taxon>Gigasporaceae</taxon>
        <taxon>Dentiscutata</taxon>
    </lineage>
</organism>
<evidence type="ECO:0000313" key="2">
    <source>
        <dbReference type="Proteomes" id="UP000789702"/>
    </source>
</evidence>
<reference evidence="1" key="1">
    <citation type="submission" date="2021-06" db="EMBL/GenBank/DDBJ databases">
        <authorList>
            <person name="Kallberg Y."/>
            <person name="Tangrot J."/>
            <person name="Rosling A."/>
        </authorList>
    </citation>
    <scope>NUCLEOTIDE SEQUENCE</scope>
    <source>
        <strain evidence="1">IL203A</strain>
    </source>
</reference>
<name>A0ACA9PT88_9GLOM</name>
<sequence>PSSRFLNNAISFGYEQKDDDPFYKENNAIRHLTNRDDGTLIPDDDVFLSEIFDHIKNSTKIEYDTELTLFEENENFIKISFKDNVYSRGSIPDSEWVNYLDKFFKFIVGRRIKRVNEWFEKNLARFSKEHNEVVITTYALEREISRLNLFWNICRLSCDKCGLLCLKASRHDDNPDDADHDYQTDHKCHHKCEFKEAHHDEIIPVCDHFAAHQGRHRCSLSHACGAPCIHAGKKELSK</sequence>
<dbReference type="EMBL" id="CAJVPU010034045">
    <property type="protein sequence ID" value="CAG8724117.1"/>
    <property type="molecule type" value="Genomic_DNA"/>
</dbReference>
<gene>
    <name evidence="1" type="ORF">DHETER_LOCUS13008</name>
</gene>